<gene>
    <name evidence="11" type="ORF">GCM10023322_13440</name>
</gene>
<dbReference type="InterPro" id="IPR036291">
    <property type="entry name" value="NAD(P)-bd_dom_sf"/>
</dbReference>
<feature type="domain" description="Alanine dehydrogenase/pyridine nucleotide transhydrogenase N-terminal" evidence="10">
    <location>
        <begin position="6"/>
        <end position="141"/>
    </location>
</feature>
<evidence type="ECO:0000313" key="12">
    <source>
        <dbReference type="Proteomes" id="UP001501570"/>
    </source>
</evidence>
<keyword evidence="5" id="KW-0521">NADP</keyword>
<dbReference type="Pfam" id="PF05222">
    <property type="entry name" value="AlaDh_PNT_N"/>
    <property type="match status" value="1"/>
</dbReference>
<keyword evidence="4" id="KW-0547">Nucleotide-binding</keyword>
<dbReference type="CDD" id="cd05304">
    <property type="entry name" value="Rubrum_tdh"/>
    <property type="match status" value="1"/>
</dbReference>
<comment type="function">
    <text evidence="1">The transhydrogenation between NADH and NADP is coupled to respiration and ATP hydrolysis and functions as a proton pump across the membrane.</text>
</comment>
<evidence type="ECO:0000256" key="3">
    <source>
        <dbReference type="ARBA" id="ARBA00012943"/>
    </source>
</evidence>
<dbReference type="Pfam" id="PF01262">
    <property type="entry name" value="AlaDh_PNT_C"/>
    <property type="match status" value="1"/>
</dbReference>
<protein>
    <recommendedName>
        <fullName evidence="3">proton-translocating NAD(P)(+) transhydrogenase</fullName>
        <ecNumber evidence="3">7.1.1.1</ecNumber>
    </recommendedName>
</protein>
<evidence type="ECO:0000259" key="10">
    <source>
        <dbReference type="SMART" id="SM01003"/>
    </source>
</evidence>
<comment type="similarity">
    <text evidence="2">Belongs to the AlaDH/PNT family.</text>
</comment>
<evidence type="ECO:0000259" key="9">
    <source>
        <dbReference type="SMART" id="SM01002"/>
    </source>
</evidence>
<comment type="caution">
    <text evidence="11">The sequence shown here is derived from an EMBL/GenBank/DDBJ whole genome shotgun (WGS) entry which is preliminary data.</text>
</comment>
<dbReference type="InterPro" id="IPR008143">
    <property type="entry name" value="Ala_DH/PNT_CS2"/>
</dbReference>
<keyword evidence="7" id="KW-0520">NAD</keyword>
<evidence type="ECO:0000256" key="8">
    <source>
        <dbReference type="ARBA" id="ARBA00048202"/>
    </source>
</evidence>
<dbReference type="Gene3D" id="3.40.50.720">
    <property type="entry name" value="NAD(P)-binding Rossmann-like Domain"/>
    <property type="match status" value="2"/>
</dbReference>
<sequence length="376" mass="38870">MTTSIGVVKESEPGEHRVAVVPAVIPRLRDLGCEVLVENDAGTGAFLPDSAYTEVGAVPVAGAELYERADVLACVRPPSGDQVPRMRRGQVLVGMLEPLADPDLFRALAERGVEAVSLDLLPRTLSRAQSMDALTSQASIAGYKAALVAADAYGRYFPMLMTAAGTAKPAQVLVLGVGVAGLSAIGTARRLGAQVTGYDIRPETRDEVHSMGARFLDLAGVSVGSGEGGYARALSESERDAQQEALQQRIGEFDVVITTALVPGRKPPLLVTREALKGMRPGSVVVDLAAGPRGGNVEGSEPDRSVLIADGVRLIGAGNLPSSMAPGASAAYARNIAALLAHLVRDGAPRLDLDDEILAATVVTSGGQVRIGGGAR</sequence>
<dbReference type="EC" id="7.1.1.1" evidence="3"/>
<evidence type="ECO:0000256" key="4">
    <source>
        <dbReference type="ARBA" id="ARBA00022741"/>
    </source>
</evidence>
<keyword evidence="12" id="KW-1185">Reference proteome</keyword>
<dbReference type="RefSeq" id="WP_345627094.1">
    <property type="nucleotide sequence ID" value="NZ_BAABJQ010000003.1"/>
</dbReference>
<dbReference type="SUPFAM" id="SSF51735">
    <property type="entry name" value="NAD(P)-binding Rossmann-fold domains"/>
    <property type="match status" value="1"/>
</dbReference>
<feature type="domain" description="Alanine dehydrogenase/pyridine nucleotide transhydrogenase NAD(H)-binding" evidence="9">
    <location>
        <begin position="150"/>
        <end position="316"/>
    </location>
</feature>
<dbReference type="SMART" id="SM01003">
    <property type="entry name" value="AlaDh_PNT_N"/>
    <property type="match status" value="1"/>
</dbReference>
<evidence type="ECO:0000313" key="11">
    <source>
        <dbReference type="EMBL" id="GAA5180654.1"/>
    </source>
</evidence>
<proteinExistence type="inferred from homology"/>
<evidence type="ECO:0000256" key="1">
    <source>
        <dbReference type="ARBA" id="ARBA00003943"/>
    </source>
</evidence>
<dbReference type="SMART" id="SM01002">
    <property type="entry name" value="AlaDh_PNT_C"/>
    <property type="match status" value="1"/>
</dbReference>
<evidence type="ECO:0000256" key="7">
    <source>
        <dbReference type="ARBA" id="ARBA00023027"/>
    </source>
</evidence>
<dbReference type="PANTHER" id="PTHR10160:SF19">
    <property type="entry name" value="PROTON-TRANSLOCATING NAD(P)(+) TRANSHYDROGENASE"/>
    <property type="match status" value="1"/>
</dbReference>
<dbReference type="SUPFAM" id="SSF52283">
    <property type="entry name" value="Formate/glycerate dehydrogenase catalytic domain-like"/>
    <property type="match status" value="1"/>
</dbReference>
<organism evidence="11 12">
    <name type="scientific">Rugosimonospora acidiphila</name>
    <dbReference type="NCBI Taxonomy" id="556531"/>
    <lineage>
        <taxon>Bacteria</taxon>
        <taxon>Bacillati</taxon>
        <taxon>Actinomycetota</taxon>
        <taxon>Actinomycetes</taxon>
        <taxon>Micromonosporales</taxon>
        <taxon>Micromonosporaceae</taxon>
        <taxon>Rugosimonospora</taxon>
    </lineage>
</organism>
<reference evidence="12" key="1">
    <citation type="journal article" date="2019" name="Int. J. Syst. Evol. Microbiol.">
        <title>The Global Catalogue of Microorganisms (GCM) 10K type strain sequencing project: providing services to taxonomists for standard genome sequencing and annotation.</title>
        <authorList>
            <consortium name="The Broad Institute Genomics Platform"/>
            <consortium name="The Broad Institute Genome Sequencing Center for Infectious Disease"/>
            <person name="Wu L."/>
            <person name="Ma J."/>
        </authorList>
    </citation>
    <scope>NUCLEOTIDE SEQUENCE [LARGE SCALE GENOMIC DNA]</scope>
    <source>
        <strain evidence="12">JCM 18304</strain>
    </source>
</reference>
<name>A0ABP9RMS6_9ACTN</name>
<dbReference type="PANTHER" id="PTHR10160">
    <property type="entry name" value="NAD(P) TRANSHYDROGENASE"/>
    <property type="match status" value="1"/>
</dbReference>
<keyword evidence="6" id="KW-1278">Translocase</keyword>
<evidence type="ECO:0000256" key="5">
    <source>
        <dbReference type="ARBA" id="ARBA00022857"/>
    </source>
</evidence>
<dbReference type="EMBL" id="BAABJQ010000003">
    <property type="protein sequence ID" value="GAA5180654.1"/>
    <property type="molecule type" value="Genomic_DNA"/>
</dbReference>
<evidence type="ECO:0000256" key="6">
    <source>
        <dbReference type="ARBA" id="ARBA00022967"/>
    </source>
</evidence>
<dbReference type="InterPro" id="IPR007886">
    <property type="entry name" value="AlaDH/PNT_N"/>
</dbReference>
<comment type="catalytic activity">
    <reaction evidence="8">
        <text>NAD(+) + NADPH + H(+)(in) = NADH + NADP(+) + H(+)(out)</text>
        <dbReference type="Rhea" id="RHEA:47992"/>
        <dbReference type="ChEBI" id="CHEBI:15378"/>
        <dbReference type="ChEBI" id="CHEBI:57540"/>
        <dbReference type="ChEBI" id="CHEBI:57783"/>
        <dbReference type="ChEBI" id="CHEBI:57945"/>
        <dbReference type="ChEBI" id="CHEBI:58349"/>
        <dbReference type="EC" id="7.1.1.1"/>
    </reaction>
</comment>
<dbReference type="Proteomes" id="UP001501570">
    <property type="component" value="Unassembled WGS sequence"/>
</dbReference>
<evidence type="ECO:0000256" key="2">
    <source>
        <dbReference type="ARBA" id="ARBA00005689"/>
    </source>
</evidence>
<dbReference type="PROSITE" id="PS00837">
    <property type="entry name" value="ALADH_PNT_2"/>
    <property type="match status" value="1"/>
</dbReference>
<dbReference type="InterPro" id="IPR007698">
    <property type="entry name" value="AlaDH/PNT_NAD(H)-bd"/>
</dbReference>
<accession>A0ABP9RMS6</accession>